<feature type="domain" description="RING-type" evidence="4">
    <location>
        <begin position="591"/>
        <end position="640"/>
    </location>
</feature>
<keyword evidence="6" id="KW-1185">Reference proteome</keyword>
<dbReference type="SMART" id="SM00184">
    <property type="entry name" value="RING"/>
    <property type="match status" value="1"/>
</dbReference>
<keyword evidence="2" id="KW-0175">Coiled coil</keyword>
<gene>
    <name evidence="5" type="ORF">AAFC00_004026</name>
</gene>
<dbReference type="PANTHER" id="PTHR22696">
    <property type="entry name" value="E3 UBIQUITIN-PROTEIN LIGASE RNF26"/>
    <property type="match status" value="1"/>
</dbReference>
<keyword evidence="1" id="KW-0862">Zinc</keyword>
<proteinExistence type="predicted"/>
<evidence type="ECO:0000313" key="6">
    <source>
        <dbReference type="Proteomes" id="UP001562354"/>
    </source>
</evidence>
<keyword evidence="1" id="KW-0863">Zinc-finger</keyword>
<dbReference type="EMBL" id="JBFMKM010000005">
    <property type="protein sequence ID" value="KAL1305876.1"/>
    <property type="molecule type" value="Genomic_DNA"/>
</dbReference>
<dbReference type="Proteomes" id="UP001562354">
    <property type="component" value="Unassembled WGS sequence"/>
</dbReference>
<feature type="compositionally biased region" description="Acidic residues" evidence="3">
    <location>
        <begin position="554"/>
        <end position="564"/>
    </location>
</feature>
<dbReference type="GeneID" id="95977726"/>
<organism evidence="5 6">
    <name type="scientific">Neodothiora populina</name>
    <dbReference type="NCBI Taxonomy" id="2781224"/>
    <lineage>
        <taxon>Eukaryota</taxon>
        <taxon>Fungi</taxon>
        <taxon>Dikarya</taxon>
        <taxon>Ascomycota</taxon>
        <taxon>Pezizomycotina</taxon>
        <taxon>Dothideomycetes</taxon>
        <taxon>Dothideomycetidae</taxon>
        <taxon>Dothideales</taxon>
        <taxon>Dothioraceae</taxon>
        <taxon>Neodothiora</taxon>
    </lineage>
</organism>
<feature type="coiled-coil region" evidence="2">
    <location>
        <begin position="305"/>
        <end position="381"/>
    </location>
</feature>
<evidence type="ECO:0000256" key="2">
    <source>
        <dbReference type="SAM" id="Coils"/>
    </source>
</evidence>
<feature type="compositionally biased region" description="Basic and acidic residues" evidence="3">
    <location>
        <begin position="573"/>
        <end position="583"/>
    </location>
</feature>
<keyword evidence="1" id="KW-0479">Metal-binding</keyword>
<evidence type="ECO:0000256" key="1">
    <source>
        <dbReference type="PROSITE-ProRule" id="PRU00175"/>
    </source>
</evidence>
<feature type="region of interest" description="Disordered" evidence="3">
    <location>
        <begin position="545"/>
        <end position="583"/>
    </location>
</feature>
<dbReference type="SUPFAM" id="SSF57850">
    <property type="entry name" value="RING/U-box"/>
    <property type="match status" value="1"/>
</dbReference>
<dbReference type="RefSeq" id="XP_069202149.1">
    <property type="nucleotide sequence ID" value="XM_069343596.1"/>
</dbReference>
<dbReference type="InterPro" id="IPR013083">
    <property type="entry name" value="Znf_RING/FYVE/PHD"/>
</dbReference>
<dbReference type="InterPro" id="IPR001841">
    <property type="entry name" value="Znf_RING"/>
</dbReference>
<evidence type="ECO:0000259" key="4">
    <source>
        <dbReference type="PROSITE" id="PS50089"/>
    </source>
</evidence>
<dbReference type="Pfam" id="PF13920">
    <property type="entry name" value="zf-C3HC4_3"/>
    <property type="match status" value="1"/>
</dbReference>
<comment type="caution">
    <text evidence="5">The sequence shown here is derived from an EMBL/GenBank/DDBJ whole genome shotgun (WGS) entry which is preliminary data.</text>
</comment>
<dbReference type="PANTHER" id="PTHR22696:SF1">
    <property type="entry name" value="E3 UBIQUITIN-PROTEIN LIGASE RNF26"/>
    <property type="match status" value="1"/>
</dbReference>
<dbReference type="Gene3D" id="3.30.40.10">
    <property type="entry name" value="Zinc/RING finger domain, C3HC4 (zinc finger)"/>
    <property type="match status" value="1"/>
</dbReference>
<sequence>MGTLTADVERLPGFCDHKLPTSCRLTSIPQCCACADERAHAPSYSTYIDGVGFVPRGTRWQRYCWFCKEFWENRVAATDLRPSQTRIPEVPDQTDFLERWYEFHRGYRLITKDDGSEERAAVLGEPFRDVSPGHLPRTLDELRAGHERSLADERQHIDLPSVAAETGPSLDAELDQMFEDAAAEEVSSSPDTSRSLIAPPSRAQAMRIAGQAMQFTGSRNREYQNRRITALRRELHRMRNGIERVISGLRDLGELVPDPTEATGRLVSLGRTLDDMEGAEPSEGDVAVRDTPAPPVGGVYRDRFLTDAQQRLDVAQTHLEQAQRYRDQVSEEFVTAQHAYNEARHNRDEASDLLNVADLDLADHRAQVSQLRREQRTAENYRRVFGARDDMENQGSEYVSPIAGMFSRAWDRFRVAEEVRREERNLVPTQDQEQLTSINGELVPGANSTYEDHLNEYFTMLRLQDWTQPASPAGAAEDANRIETTDSLDIPRPPNHLEHLLRTTPEPERTAIIARMRENGTAQVLEGSAPRSIIDFYRRLGSANSSSPPFDYAGPDEAEDDEEPLTLGLDTEDSGRPEPQDDEDMTVKLDCKICYTQTADIACLPCGHLVMCSWCSEQHSPVMQHDRTRPRMPANCPACRKRIKQKVRIYRP</sequence>
<reference evidence="5 6" key="1">
    <citation type="submission" date="2024-07" db="EMBL/GenBank/DDBJ databases">
        <title>Draft sequence of the Neodothiora populina.</title>
        <authorList>
            <person name="Drown D.D."/>
            <person name="Schuette U.S."/>
            <person name="Buechlein A.B."/>
            <person name="Rusch D.R."/>
            <person name="Winton L.W."/>
            <person name="Adams G.A."/>
        </authorList>
    </citation>
    <scope>NUCLEOTIDE SEQUENCE [LARGE SCALE GENOMIC DNA]</scope>
    <source>
        <strain evidence="5 6">CPC 39397</strain>
    </source>
</reference>
<dbReference type="PROSITE" id="PS50089">
    <property type="entry name" value="ZF_RING_2"/>
    <property type="match status" value="1"/>
</dbReference>
<protein>
    <recommendedName>
        <fullName evidence="4">RING-type domain-containing protein</fullName>
    </recommendedName>
</protein>
<evidence type="ECO:0000256" key="3">
    <source>
        <dbReference type="SAM" id="MobiDB-lite"/>
    </source>
</evidence>
<accession>A0ABR3PIB1</accession>
<evidence type="ECO:0000313" key="5">
    <source>
        <dbReference type="EMBL" id="KAL1305876.1"/>
    </source>
</evidence>
<name>A0ABR3PIB1_9PEZI</name>